<dbReference type="InterPro" id="IPR047650">
    <property type="entry name" value="Transpos_IS110"/>
</dbReference>
<dbReference type="AlphaFoldDB" id="A0AAI9CMT5"/>
<dbReference type="GO" id="GO:0006313">
    <property type="term" value="P:DNA transposition"/>
    <property type="evidence" value="ECO:0007669"/>
    <property type="project" value="InterPro"/>
</dbReference>
<dbReference type="PANTHER" id="PTHR33055">
    <property type="entry name" value="TRANSPOSASE FOR INSERTION SEQUENCE ELEMENT IS1111A"/>
    <property type="match status" value="1"/>
</dbReference>
<proteinExistence type="predicted"/>
<comment type="caution">
    <text evidence="2">The sequence shown here is derived from an EMBL/GenBank/DDBJ whole genome shotgun (WGS) entry which is preliminary data.</text>
</comment>
<gene>
    <name evidence="2" type="ORF">REH87_003184</name>
</gene>
<sequence length="93" mass="10084">KAIASLVGLAPMNRESGTWQGQRRISGGRAVVREALYMAALTAIRYEPRLRAFYAGLKAKGKASKVALVAVMRKMLVILNARKRDAEVALGCP</sequence>
<reference evidence="2" key="1">
    <citation type="submission" date="2023-08" db="EMBL/GenBank/DDBJ databases">
        <authorList>
            <consortium name="Clinical and Environmental Microbiology Branch: Whole genome sequencing antimicrobial resistance pathogens in the healthcare setting"/>
        </authorList>
    </citation>
    <scope>NUCLEOTIDE SEQUENCE</scope>
    <source>
        <strain evidence="2">2023CJ-00293</strain>
    </source>
</reference>
<dbReference type="GO" id="GO:0003677">
    <property type="term" value="F:DNA binding"/>
    <property type="evidence" value="ECO:0007669"/>
    <property type="project" value="InterPro"/>
</dbReference>
<dbReference type="Proteomes" id="UP001225498">
    <property type="component" value="Unassembled WGS sequence"/>
</dbReference>
<dbReference type="PANTHER" id="PTHR33055:SF13">
    <property type="entry name" value="TRANSPOSASE"/>
    <property type="match status" value="1"/>
</dbReference>
<name>A0AAI9CMT5_STEMA</name>
<evidence type="ECO:0000313" key="2">
    <source>
        <dbReference type="EMBL" id="EKZ1928143.1"/>
    </source>
</evidence>
<evidence type="ECO:0000313" key="3">
    <source>
        <dbReference type="Proteomes" id="UP001225498"/>
    </source>
</evidence>
<feature type="domain" description="Transposase IS116/IS110/IS902 C-terminal" evidence="1">
    <location>
        <begin position="1"/>
        <end position="55"/>
    </location>
</feature>
<accession>A0AAI9CMT5</accession>
<organism evidence="2 3">
    <name type="scientific">Stenotrophomonas maltophilia</name>
    <name type="common">Pseudomonas maltophilia</name>
    <name type="synonym">Xanthomonas maltophilia</name>
    <dbReference type="NCBI Taxonomy" id="40324"/>
    <lineage>
        <taxon>Bacteria</taxon>
        <taxon>Pseudomonadati</taxon>
        <taxon>Pseudomonadota</taxon>
        <taxon>Gammaproteobacteria</taxon>
        <taxon>Lysobacterales</taxon>
        <taxon>Lysobacteraceae</taxon>
        <taxon>Stenotrophomonas</taxon>
        <taxon>Stenotrophomonas maltophilia group</taxon>
    </lineage>
</organism>
<feature type="non-terminal residue" evidence="2">
    <location>
        <position position="1"/>
    </location>
</feature>
<dbReference type="Pfam" id="PF02371">
    <property type="entry name" value="Transposase_20"/>
    <property type="match status" value="1"/>
</dbReference>
<protein>
    <submittedName>
        <fullName evidence="2">IS110 family transposase</fullName>
    </submittedName>
</protein>
<evidence type="ECO:0000259" key="1">
    <source>
        <dbReference type="Pfam" id="PF02371"/>
    </source>
</evidence>
<dbReference type="InterPro" id="IPR003346">
    <property type="entry name" value="Transposase_20"/>
</dbReference>
<dbReference type="GO" id="GO:0004803">
    <property type="term" value="F:transposase activity"/>
    <property type="evidence" value="ECO:0007669"/>
    <property type="project" value="InterPro"/>
</dbReference>
<dbReference type="EMBL" id="ABLTIR010000085">
    <property type="protein sequence ID" value="EKZ1928143.1"/>
    <property type="molecule type" value="Genomic_DNA"/>
</dbReference>